<reference evidence="1" key="1">
    <citation type="submission" date="2014-09" db="EMBL/GenBank/DDBJ databases">
        <authorList>
            <person name="Magalhaes I.L.F."/>
            <person name="Oliveira U."/>
            <person name="Santos F.R."/>
            <person name="Vidigal T.H.D.A."/>
            <person name="Brescovit A.D."/>
            <person name="Santos A.J."/>
        </authorList>
    </citation>
    <scope>NUCLEOTIDE SEQUENCE</scope>
    <source>
        <tissue evidence="1">Shoot tissue taken approximately 20 cm above the soil surface</tissue>
    </source>
</reference>
<organism evidence="1">
    <name type="scientific">Arundo donax</name>
    <name type="common">Giant reed</name>
    <name type="synonym">Donax arundinaceus</name>
    <dbReference type="NCBI Taxonomy" id="35708"/>
    <lineage>
        <taxon>Eukaryota</taxon>
        <taxon>Viridiplantae</taxon>
        <taxon>Streptophyta</taxon>
        <taxon>Embryophyta</taxon>
        <taxon>Tracheophyta</taxon>
        <taxon>Spermatophyta</taxon>
        <taxon>Magnoliopsida</taxon>
        <taxon>Liliopsida</taxon>
        <taxon>Poales</taxon>
        <taxon>Poaceae</taxon>
        <taxon>PACMAD clade</taxon>
        <taxon>Arundinoideae</taxon>
        <taxon>Arundineae</taxon>
        <taxon>Arundo</taxon>
    </lineage>
</organism>
<name>A0A0A9C0W2_ARUDO</name>
<protein>
    <submittedName>
        <fullName evidence="1">Uncharacterized protein</fullName>
    </submittedName>
</protein>
<reference evidence="1" key="2">
    <citation type="journal article" date="2015" name="Data Brief">
        <title>Shoot transcriptome of the giant reed, Arundo donax.</title>
        <authorList>
            <person name="Barrero R.A."/>
            <person name="Guerrero F.D."/>
            <person name="Moolhuijzen P."/>
            <person name="Goolsby J.A."/>
            <person name="Tidwell J."/>
            <person name="Bellgard S.E."/>
            <person name="Bellgard M.I."/>
        </authorList>
    </citation>
    <scope>NUCLEOTIDE SEQUENCE</scope>
    <source>
        <tissue evidence="1">Shoot tissue taken approximately 20 cm above the soil surface</tissue>
    </source>
</reference>
<evidence type="ECO:0000313" key="1">
    <source>
        <dbReference type="EMBL" id="JAD69196.1"/>
    </source>
</evidence>
<sequence length="192" mass="22096">MFSPPHRSQDITLLSSCAPCLRRVRSSSPSSKDQCSIHELIGKNDCWIMGHFITETCIIPCFPDTPTHRRHAYEDKPPSSRPHTCNPLSEHILDILWQSATRPRLKVQVMMLQRKLPSGHLKNRWSSDSSPPRKQQLLSPFHFLLRILSLVNTLLLSSNQRKILTLSGILIFQMNFQGYSSCWQVERTTMMS</sequence>
<proteinExistence type="predicted"/>
<dbReference type="AlphaFoldDB" id="A0A0A9C0W2"/>
<accession>A0A0A9C0W2</accession>
<dbReference type="EMBL" id="GBRH01228699">
    <property type="protein sequence ID" value="JAD69196.1"/>
    <property type="molecule type" value="Transcribed_RNA"/>
</dbReference>